<name>A0A1D2MKZ7_ORCCI</name>
<gene>
    <name evidence="3" type="ORF">Ocin01_12965</name>
</gene>
<feature type="region of interest" description="Disordered" evidence="2">
    <location>
        <begin position="526"/>
        <end position="603"/>
    </location>
</feature>
<dbReference type="PANTHER" id="PTHR21549:SF0">
    <property type="entry name" value="COILED-COIL DOMAIN-CONTAINING PROTEIN 112"/>
    <property type="match status" value="1"/>
</dbReference>
<feature type="region of interest" description="Disordered" evidence="2">
    <location>
        <begin position="1"/>
        <end position="23"/>
    </location>
</feature>
<dbReference type="AlphaFoldDB" id="A0A1D2MKZ7"/>
<feature type="region of interest" description="Disordered" evidence="2">
    <location>
        <begin position="310"/>
        <end position="343"/>
    </location>
</feature>
<feature type="compositionally biased region" description="Basic and acidic residues" evidence="2">
    <location>
        <begin position="1"/>
        <end position="18"/>
    </location>
</feature>
<feature type="compositionally biased region" description="Basic and acidic residues" evidence="2">
    <location>
        <begin position="475"/>
        <end position="506"/>
    </location>
</feature>
<dbReference type="OrthoDB" id="2152435at2759"/>
<feature type="compositionally biased region" description="Low complexity" evidence="2">
    <location>
        <begin position="190"/>
        <end position="201"/>
    </location>
</feature>
<keyword evidence="1" id="KW-0175">Coiled coil</keyword>
<organism evidence="3 4">
    <name type="scientific">Orchesella cincta</name>
    <name type="common">Springtail</name>
    <name type="synonym">Podura cincta</name>
    <dbReference type="NCBI Taxonomy" id="48709"/>
    <lineage>
        <taxon>Eukaryota</taxon>
        <taxon>Metazoa</taxon>
        <taxon>Ecdysozoa</taxon>
        <taxon>Arthropoda</taxon>
        <taxon>Hexapoda</taxon>
        <taxon>Collembola</taxon>
        <taxon>Entomobryomorpha</taxon>
        <taxon>Entomobryoidea</taxon>
        <taxon>Orchesellidae</taxon>
        <taxon>Orchesellinae</taxon>
        <taxon>Orchesella</taxon>
    </lineage>
</organism>
<feature type="compositionally biased region" description="Acidic residues" evidence="2">
    <location>
        <begin position="202"/>
        <end position="216"/>
    </location>
</feature>
<evidence type="ECO:0000313" key="3">
    <source>
        <dbReference type="EMBL" id="ODM93719.1"/>
    </source>
</evidence>
<feature type="compositionally biased region" description="Polar residues" evidence="2">
    <location>
        <begin position="320"/>
        <end position="333"/>
    </location>
</feature>
<feature type="compositionally biased region" description="Low complexity" evidence="2">
    <location>
        <begin position="72"/>
        <end position="85"/>
    </location>
</feature>
<evidence type="ECO:0000256" key="1">
    <source>
        <dbReference type="ARBA" id="ARBA00023054"/>
    </source>
</evidence>
<sequence length="678" mass="76791">MGERSRPVPRRESSEQRRVYASFGFPRGELIPHELEDDSDRLAESLEEKLANLGIELGNIERMGGGTYQSVVVQSGSGRSSVQPSPRRREDSDFSRESSDLSARLGEARSARLEVDISRRISGVSNSMEQYDKAVVSYRKSVQDIRRRRSKNEISRSPSPEAPQKGKSKSTASIVESLGSPRKVFGLDASSILESSSSSSQNEEEGSSSSDEDTDAGEAAMRVSIKQGAAARALAKSNQAKKKPPVGQRQRYPGRGTKGKKVGQDEKVRSLSPIMPEVTDKKFQTILERREERVSRQLSSMKNELAQLNQKVEMDRRRASTATPASSTGNSTPGKRRGKTDTSYKGRPLRLMKISDSEQLNELSEFLQSNGGKAGGWERRDHNVFLKHFQTWRNHPHKLMEVLRKELPNKKNKEIATHVKWFEKFEELQKKNKLQVHQWSIEKRRENEMVFEMGSEINRAKIEGEKRRQEHLRHVREQEKDKGKEKLAQWKQRRNDKEKDNNKDNLDVAGVRQHILDITAKVHALDNPKRDFRPPRAPSSAARQSSRTSTAGGGGRRENRLPEVEPDRSLSRPGSSSKSKPFPQRKSMRESMSMSQFQERDGRLVEARRKAVQIARERRKSHLSEVSAALTAEQVRKRAHAQAQLQSSMTNPTKLSEMRKSLTHLERLEALSKQAADG</sequence>
<keyword evidence="4" id="KW-1185">Reference proteome</keyword>
<accession>A0A1D2MKZ7</accession>
<comment type="caution">
    <text evidence="3">The sequence shown here is derived from an EMBL/GenBank/DDBJ whole genome shotgun (WGS) entry which is preliminary data.</text>
</comment>
<feature type="compositionally biased region" description="Low complexity" evidence="2">
    <location>
        <begin position="538"/>
        <end position="550"/>
    </location>
</feature>
<evidence type="ECO:0008006" key="5">
    <source>
        <dbReference type="Google" id="ProtNLM"/>
    </source>
</evidence>
<evidence type="ECO:0000256" key="2">
    <source>
        <dbReference type="SAM" id="MobiDB-lite"/>
    </source>
</evidence>
<evidence type="ECO:0000313" key="4">
    <source>
        <dbReference type="Proteomes" id="UP000094527"/>
    </source>
</evidence>
<feature type="compositionally biased region" description="Basic and acidic residues" evidence="2">
    <location>
        <begin position="555"/>
        <end position="570"/>
    </location>
</feature>
<dbReference type="EMBL" id="LJIJ01000929">
    <property type="protein sequence ID" value="ODM93719.1"/>
    <property type="molecule type" value="Genomic_DNA"/>
</dbReference>
<dbReference type="PANTHER" id="PTHR21549">
    <property type="entry name" value="MUTATED IN BLADDER CANCER 1"/>
    <property type="match status" value="1"/>
</dbReference>
<feature type="region of interest" description="Disordered" evidence="2">
    <location>
        <begin position="137"/>
        <end position="272"/>
    </location>
</feature>
<feature type="region of interest" description="Disordered" evidence="2">
    <location>
        <begin position="72"/>
        <end position="107"/>
    </location>
</feature>
<dbReference type="STRING" id="48709.A0A1D2MKZ7"/>
<proteinExistence type="predicted"/>
<reference evidence="3 4" key="1">
    <citation type="journal article" date="2016" name="Genome Biol. Evol.">
        <title>Gene Family Evolution Reflects Adaptation to Soil Environmental Stressors in the Genome of the Collembolan Orchesella cincta.</title>
        <authorList>
            <person name="Faddeeva-Vakhrusheva A."/>
            <person name="Derks M.F."/>
            <person name="Anvar S.Y."/>
            <person name="Agamennone V."/>
            <person name="Suring W."/>
            <person name="Smit S."/>
            <person name="van Straalen N.M."/>
            <person name="Roelofs D."/>
        </authorList>
    </citation>
    <scope>NUCLEOTIDE SEQUENCE [LARGE SCALE GENOMIC DNA]</scope>
    <source>
        <tissue evidence="3">Mixed pool</tissue>
    </source>
</reference>
<feature type="compositionally biased region" description="Basic and acidic residues" evidence="2">
    <location>
        <begin position="87"/>
        <end position="99"/>
    </location>
</feature>
<protein>
    <recommendedName>
        <fullName evidence="5">Coiled-coil domain-containing protein 112</fullName>
    </recommendedName>
</protein>
<feature type="compositionally biased region" description="Low complexity" evidence="2">
    <location>
        <begin position="571"/>
        <end position="581"/>
    </location>
</feature>
<feature type="region of interest" description="Disordered" evidence="2">
    <location>
        <begin position="463"/>
        <end position="507"/>
    </location>
</feature>
<dbReference type="Proteomes" id="UP000094527">
    <property type="component" value="Unassembled WGS sequence"/>
</dbReference>
<dbReference type="InterPro" id="IPR039902">
    <property type="entry name" value="CCDC148/CCDC112"/>
</dbReference>